<dbReference type="Pfam" id="PF13191">
    <property type="entry name" value="AAA_16"/>
    <property type="match status" value="1"/>
</dbReference>
<dbReference type="CDD" id="cd00590">
    <property type="entry name" value="RRM_SF"/>
    <property type="match status" value="1"/>
</dbReference>
<dbReference type="InterPro" id="IPR056808">
    <property type="entry name" value="HTH_AAA"/>
</dbReference>
<keyword evidence="6" id="KW-0862">Zinc</keyword>
<evidence type="ECO:0000256" key="4">
    <source>
        <dbReference type="ARBA" id="ARBA00022771"/>
    </source>
</evidence>
<keyword evidence="12" id="KW-1185">Reference proteome</keyword>
<evidence type="ECO:0000256" key="3">
    <source>
        <dbReference type="ARBA" id="ARBA00022737"/>
    </source>
</evidence>
<dbReference type="GO" id="GO:0016740">
    <property type="term" value="F:transferase activity"/>
    <property type="evidence" value="ECO:0007669"/>
    <property type="project" value="UniProtKB-KW"/>
</dbReference>
<dbReference type="Pfam" id="PF26200">
    <property type="entry name" value="Rcat_RNF216"/>
    <property type="match status" value="1"/>
</dbReference>
<feature type="region of interest" description="Disordered" evidence="8">
    <location>
        <begin position="797"/>
        <end position="840"/>
    </location>
</feature>
<keyword evidence="3" id="KW-0677">Repeat</keyword>
<dbReference type="InterPro" id="IPR002867">
    <property type="entry name" value="IBR_dom"/>
</dbReference>
<dbReference type="Gene3D" id="1.20.120.1750">
    <property type="match status" value="1"/>
</dbReference>
<feature type="compositionally biased region" description="Basic and acidic residues" evidence="8">
    <location>
        <begin position="819"/>
        <end position="836"/>
    </location>
</feature>
<evidence type="ECO:0000259" key="10">
    <source>
        <dbReference type="PROSITE" id="PS51873"/>
    </source>
</evidence>
<dbReference type="Pfam" id="PF01485">
    <property type="entry name" value="IBR"/>
    <property type="match status" value="1"/>
</dbReference>
<dbReference type="InterPro" id="IPR041664">
    <property type="entry name" value="AAA_16"/>
</dbReference>
<dbReference type="PROSITE" id="PS51873">
    <property type="entry name" value="TRIAD"/>
    <property type="match status" value="1"/>
</dbReference>
<dbReference type="Pfam" id="PF24913">
    <property type="entry name" value="WHD_AAA_fung"/>
    <property type="match status" value="1"/>
</dbReference>
<dbReference type="PANTHER" id="PTHR36168:SF4">
    <property type="entry name" value="ORC1-LIKE AAA ATPASE DOMAIN-CONTAINING PROTEIN"/>
    <property type="match status" value="1"/>
</dbReference>
<dbReference type="CDD" id="cd22585">
    <property type="entry name" value="Rcat_RBR_DEAH12-like"/>
    <property type="match status" value="1"/>
</dbReference>
<evidence type="ECO:0000256" key="5">
    <source>
        <dbReference type="ARBA" id="ARBA00022786"/>
    </source>
</evidence>
<dbReference type="SMART" id="SM00647">
    <property type="entry name" value="IBR"/>
    <property type="match status" value="2"/>
</dbReference>
<feature type="region of interest" description="Disordered" evidence="8">
    <location>
        <begin position="1"/>
        <end position="34"/>
    </location>
</feature>
<evidence type="ECO:0000256" key="7">
    <source>
        <dbReference type="PROSITE-ProRule" id="PRU00175"/>
    </source>
</evidence>
<proteinExistence type="predicted"/>
<dbReference type="CDD" id="cd20335">
    <property type="entry name" value="BRcat_RBR"/>
    <property type="match status" value="1"/>
</dbReference>
<dbReference type="PANTHER" id="PTHR36168">
    <property type="entry name" value="CHROMOSOME 1, WHOLE GENOME SHOTGUN SEQUENCE"/>
    <property type="match status" value="1"/>
</dbReference>
<reference evidence="11 12" key="1">
    <citation type="submission" date="2018-12" db="EMBL/GenBank/DDBJ databases">
        <title>Draft genome sequence of Xylaria grammica IHI A82.</title>
        <authorList>
            <person name="Buettner E."/>
            <person name="Kellner H."/>
        </authorList>
    </citation>
    <scope>NUCLEOTIDE SEQUENCE [LARGE SCALE GENOMIC DNA]</scope>
    <source>
        <strain evidence="11 12">IHI A82</strain>
    </source>
</reference>
<dbReference type="InterPro" id="IPR044066">
    <property type="entry name" value="TRIAD_supradom"/>
</dbReference>
<dbReference type="InterPro" id="IPR013087">
    <property type="entry name" value="Znf_C2H2_type"/>
</dbReference>
<dbReference type="PROSITE" id="PS50089">
    <property type="entry name" value="ZF_RING_2"/>
    <property type="match status" value="1"/>
</dbReference>
<dbReference type="GO" id="GO:0008270">
    <property type="term" value="F:zinc ion binding"/>
    <property type="evidence" value="ECO:0007669"/>
    <property type="project" value="UniProtKB-KW"/>
</dbReference>
<dbReference type="CDD" id="cd00882">
    <property type="entry name" value="Ras_like_GTPase"/>
    <property type="match status" value="1"/>
</dbReference>
<accession>A0A439D764</accession>
<evidence type="ECO:0000256" key="2">
    <source>
        <dbReference type="ARBA" id="ARBA00022723"/>
    </source>
</evidence>
<evidence type="ECO:0000256" key="6">
    <source>
        <dbReference type="ARBA" id="ARBA00022833"/>
    </source>
</evidence>
<dbReference type="Proteomes" id="UP000286045">
    <property type="component" value="Unassembled WGS sequence"/>
</dbReference>
<keyword evidence="4 7" id="KW-0863">Zinc-finger</keyword>
<keyword evidence="5" id="KW-0833">Ubl conjugation pathway</keyword>
<dbReference type="STRING" id="363999.A0A439D764"/>
<gene>
    <name evidence="11" type="ORF">EKO27_g4889</name>
</gene>
<dbReference type="Gene3D" id="3.30.40.10">
    <property type="entry name" value="Zinc/RING finger domain, C3HC4 (zinc finger)"/>
    <property type="match status" value="1"/>
</dbReference>
<dbReference type="InterPro" id="IPR013083">
    <property type="entry name" value="Znf_RING/FYVE/PHD"/>
</dbReference>
<dbReference type="SUPFAM" id="SSF57850">
    <property type="entry name" value="RING/U-box"/>
    <property type="match status" value="2"/>
</dbReference>
<keyword evidence="1" id="KW-0808">Transferase</keyword>
<dbReference type="InterPro" id="IPR001841">
    <property type="entry name" value="Znf_RING"/>
</dbReference>
<dbReference type="PROSITE" id="PS00028">
    <property type="entry name" value="ZINC_FINGER_C2H2_1"/>
    <property type="match status" value="1"/>
</dbReference>
<name>A0A439D764_9PEZI</name>
<protein>
    <recommendedName>
        <fullName evidence="13">RING-type domain-containing protein</fullName>
    </recommendedName>
</protein>
<evidence type="ECO:0000256" key="8">
    <source>
        <dbReference type="SAM" id="MobiDB-lite"/>
    </source>
</evidence>
<dbReference type="EMBL" id="RYZI01000122">
    <property type="protein sequence ID" value="RWA10236.1"/>
    <property type="molecule type" value="Genomic_DNA"/>
</dbReference>
<feature type="domain" description="RING-type" evidence="9">
    <location>
        <begin position="566"/>
        <end position="608"/>
    </location>
</feature>
<dbReference type="SUPFAM" id="SSF52540">
    <property type="entry name" value="P-loop containing nucleoside triphosphate hydrolases"/>
    <property type="match status" value="1"/>
</dbReference>
<evidence type="ECO:0000259" key="9">
    <source>
        <dbReference type="PROSITE" id="PS50089"/>
    </source>
</evidence>
<feature type="domain" description="RING-type" evidence="10">
    <location>
        <begin position="562"/>
        <end position="775"/>
    </location>
</feature>
<sequence>MNPAILPFRPRQGQDNLGRAFPPNPQDSRSQVDYSSGPVVNAITRPPTDYVQPAEKKIARAISGALAYFEDGAAVTEVLFTTDLSAVQLTGLPHESTPASVQGLLRSRRLDTSMVSNIRVARGETSSSARVEAKVPGFAELVVAKFGRQITSRQGSGVTAVPIPVDTFPSSNSSALRVDCKKVHCSWHKPSKTVWLNFGDEKVAERVSEKFKKGEYRILDQVVHPNDPTRGAGHWNRKAWTVCLTGVPSDATETHVSSAVRSPWDKPRGIELGKPTYTTDAETCATRIQSLFTAVGPLEWWEFTPDTTGKRMKASARFSREEDAKEAVELHNNSPLPFHGTAKLTVQLVYCARFKVSSLIYDAVEHQIKGNISKWKTQHLHFTAYEQSLPPKWYRTVKLEGEDSKTVAEAKKTISTIFAGIIAREGQSNLWHPSLRSNGETSGKLAQLQRETGVVIFRNKAKSQLRLFGPPKKCEQVRARISEILKDQSSTDFAIELDKEKFQWVSRGGYGALTAKLGPESVRLDIVSTPKRIIVTGTASQYHVALSTIEGKVIHSANPEPNGQDCSVCWTEADNPIQTRCGHTYCLDCFDSMCLSAPTQASAVEIRCVGDSDKCNTVLDIPQLQEHLSSTAFEELLEQSFASYARLHPGLLRYCPSPDCDYAYRADGTAKLQRCSNCLVSVCTGCHAQHEGNVSCAEHKEISSGGREANEKLKRELGIRDCPKCKTPLEKTEGCNHMTCRCGAHICWVCLETFRLSEDCYKHMNQHHGGIGFDIEQDLPGLARLPGPRVSRRVALRKADNASPQNPVLAGIGAASDDSSPRDGRSKGKGGEEEGPRAGWRSGFDKLIEGSATAFGSILVLGLAGYSYHAYYKSHVLRKMENAFAVGYSSVEMAALSRHLSAESPHSDLAVVDFEENDWVPRAEQAIIDSIVDGTIKGQYHLITGEKGTGKTSMLLKAMRRIGGEGTAMMEAHGDPEIFRVRLGKALDFEFHEDYIGSLFSFKGPRDTTALLDIERAFNKMEKIALKRKEQVGKPLILIITGAHLVRDDADGQDLLELIQQRAELWAASNLVTIVFVSDDYWTLERLMWQATRLRVTTVHDVPRDTAIEALKAFRSRNYHEDVSNSILEQVYDKIGGRLSFLSRVAKSENMIRASNAICEREKRWLLSHYWILGEDLDPGGETQQDLSSAAMLLAKRLVDKEKEMREAGTHDGRLPQIPIHEAQQIMTNAAWIKEHEHNNIFTINSDGMVQADSVAMQHAMREICEREGFDEHLQATLDRLDEIESLQRTREITLKDLQEKGEYQANVSNGVISIKLGTVKADEDSK</sequence>
<keyword evidence="2" id="KW-0479">Metal-binding</keyword>
<evidence type="ECO:0000313" key="11">
    <source>
        <dbReference type="EMBL" id="RWA10236.1"/>
    </source>
</evidence>
<evidence type="ECO:0000313" key="12">
    <source>
        <dbReference type="Proteomes" id="UP000286045"/>
    </source>
</evidence>
<evidence type="ECO:0000256" key="1">
    <source>
        <dbReference type="ARBA" id="ARBA00022679"/>
    </source>
</evidence>
<evidence type="ECO:0008006" key="13">
    <source>
        <dbReference type="Google" id="ProtNLM"/>
    </source>
</evidence>
<dbReference type="InterPro" id="IPR027417">
    <property type="entry name" value="P-loop_NTPase"/>
</dbReference>
<comment type="caution">
    <text evidence="11">The sequence shown here is derived from an EMBL/GenBank/DDBJ whole genome shotgun (WGS) entry which is preliminary data.</text>
</comment>
<organism evidence="11 12">
    <name type="scientific">Xylaria grammica</name>
    <dbReference type="NCBI Taxonomy" id="363999"/>
    <lineage>
        <taxon>Eukaryota</taxon>
        <taxon>Fungi</taxon>
        <taxon>Dikarya</taxon>
        <taxon>Ascomycota</taxon>
        <taxon>Pezizomycotina</taxon>
        <taxon>Sordariomycetes</taxon>
        <taxon>Xylariomycetidae</taxon>
        <taxon>Xylariales</taxon>
        <taxon>Xylariaceae</taxon>
        <taxon>Xylaria</taxon>
    </lineage>
</organism>